<proteinExistence type="predicted"/>
<keyword evidence="1" id="KW-0472">Membrane</keyword>
<gene>
    <name evidence="2" type="ORF">N0F65_001636</name>
</gene>
<evidence type="ECO:0000256" key="1">
    <source>
        <dbReference type="SAM" id="Phobius"/>
    </source>
</evidence>
<name>A0AAV2YFZ4_9STRA</name>
<comment type="caution">
    <text evidence="2">The sequence shown here is derived from an EMBL/GenBank/DDBJ whole genome shotgun (WGS) entry which is preliminary data.</text>
</comment>
<dbReference type="EMBL" id="DAKRPA010000275">
    <property type="protein sequence ID" value="DAZ94025.1"/>
    <property type="molecule type" value="Genomic_DNA"/>
</dbReference>
<feature type="transmembrane region" description="Helical" evidence="1">
    <location>
        <begin position="5"/>
        <end position="21"/>
    </location>
</feature>
<sequence>MHDMYAEYVAIVCSACLLGFYRNHPKYPLFHEASASSSVHSPSKVASGIAHTVAIQVVSELIVDLCCSTVEIAHGVPLVPSKRAQWVVFVSTLGCGLINIYLYAVGYIGA</sequence>
<reference evidence="2" key="1">
    <citation type="submission" date="2022-11" db="EMBL/GenBank/DDBJ databases">
        <authorList>
            <person name="Morgan W.R."/>
            <person name="Tartar A."/>
        </authorList>
    </citation>
    <scope>NUCLEOTIDE SEQUENCE</scope>
    <source>
        <strain evidence="2">ARSEF 373</strain>
    </source>
</reference>
<keyword evidence="3" id="KW-1185">Reference proteome</keyword>
<protein>
    <submittedName>
        <fullName evidence="2">Uncharacterized protein</fullName>
    </submittedName>
</protein>
<organism evidence="2 3">
    <name type="scientific">Lagenidium giganteum</name>
    <dbReference type="NCBI Taxonomy" id="4803"/>
    <lineage>
        <taxon>Eukaryota</taxon>
        <taxon>Sar</taxon>
        <taxon>Stramenopiles</taxon>
        <taxon>Oomycota</taxon>
        <taxon>Peronosporomycetes</taxon>
        <taxon>Pythiales</taxon>
        <taxon>Pythiaceae</taxon>
    </lineage>
</organism>
<feature type="transmembrane region" description="Helical" evidence="1">
    <location>
        <begin position="86"/>
        <end position="108"/>
    </location>
</feature>
<keyword evidence="1" id="KW-0812">Transmembrane</keyword>
<accession>A0AAV2YFZ4</accession>
<reference evidence="2" key="2">
    <citation type="journal article" date="2023" name="Microbiol Resour">
        <title>Decontamination and Annotation of the Draft Genome Sequence of the Oomycete Lagenidium giganteum ARSEF 373.</title>
        <authorList>
            <person name="Morgan W.R."/>
            <person name="Tartar A."/>
        </authorList>
    </citation>
    <scope>NUCLEOTIDE SEQUENCE</scope>
    <source>
        <strain evidence="2">ARSEF 373</strain>
    </source>
</reference>
<evidence type="ECO:0000313" key="2">
    <source>
        <dbReference type="EMBL" id="DAZ94025.1"/>
    </source>
</evidence>
<dbReference type="Proteomes" id="UP001146120">
    <property type="component" value="Unassembled WGS sequence"/>
</dbReference>
<keyword evidence="1" id="KW-1133">Transmembrane helix</keyword>
<evidence type="ECO:0000313" key="3">
    <source>
        <dbReference type="Proteomes" id="UP001146120"/>
    </source>
</evidence>
<dbReference type="AlphaFoldDB" id="A0AAV2YFZ4"/>